<accession>A0A507DPF3</accession>
<evidence type="ECO:0000259" key="1">
    <source>
        <dbReference type="Pfam" id="PF12717"/>
    </source>
</evidence>
<evidence type="ECO:0000313" key="4">
    <source>
        <dbReference type="Proteomes" id="UP000317494"/>
    </source>
</evidence>
<dbReference type="InterPro" id="IPR011989">
    <property type="entry name" value="ARM-like"/>
</dbReference>
<dbReference type="Gene3D" id="1.25.10.10">
    <property type="entry name" value="Leucine-rich Repeat Variant"/>
    <property type="match status" value="2"/>
</dbReference>
<dbReference type="VEuPathDB" id="FungiDB:SeMB42_g00699"/>
<evidence type="ECO:0000313" key="3">
    <source>
        <dbReference type="EMBL" id="TPX53599.1"/>
    </source>
</evidence>
<comment type="caution">
    <text evidence="3">The sequence shown here is derived from an EMBL/GenBank/DDBJ whole genome shotgun (WGS) entry which is preliminary data.</text>
</comment>
<organism evidence="3 4">
    <name type="scientific">Synchytrium endobioticum</name>
    <dbReference type="NCBI Taxonomy" id="286115"/>
    <lineage>
        <taxon>Eukaryota</taxon>
        <taxon>Fungi</taxon>
        <taxon>Fungi incertae sedis</taxon>
        <taxon>Chytridiomycota</taxon>
        <taxon>Chytridiomycota incertae sedis</taxon>
        <taxon>Chytridiomycetes</taxon>
        <taxon>Synchytriales</taxon>
        <taxon>Synchytriaceae</taxon>
        <taxon>Synchytrium</taxon>
    </lineage>
</organism>
<dbReference type="GO" id="GO:0032039">
    <property type="term" value="C:integrator complex"/>
    <property type="evidence" value="ECO:0007669"/>
    <property type="project" value="TreeGrafter"/>
</dbReference>
<dbReference type="AlphaFoldDB" id="A0A507DPF3"/>
<protein>
    <recommendedName>
        <fullName evidence="1">Condensin complex subunit 1 C-terminal domain-containing protein</fullName>
    </recommendedName>
</protein>
<dbReference type="EMBL" id="QEAN01000014">
    <property type="protein sequence ID" value="TPX53599.1"/>
    <property type="molecule type" value="Genomic_DNA"/>
</dbReference>
<dbReference type="OrthoDB" id="18190at2759"/>
<evidence type="ECO:0000313" key="2">
    <source>
        <dbReference type="EMBL" id="TPX48245.1"/>
    </source>
</evidence>
<reference evidence="4 5" key="1">
    <citation type="journal article" date="2019" name="Sci. Rep.">
        <title>Comparative genomics of chytrid fungi reveal insights into the obligate biotrophic and pathogenic lifestyle of Synchytrium endobioticum.</title>
        <authorList>
            <person name="van de Vossenberg B.T.L.H."/>
            <person name="Warris S."/>
            <person name="Nguyen H.D.T."/>
            <person name="van Gent-Pelzer M.P.E."/>
            <person name="Joly D.L."/>
            <person name="van de Geest H.C."/>
            <person name="Bonants P.J.M."/>
            <person name="Smith D.S."/>
            <person name="Levesque C.A."/>
            <person name="van der Lee T.A.J."/>
        </authorList>
    </citation>
    <scope>NUCLEOTIDE SEQUENCE [LARGE SCALE GENOMIC DNA]</scope>
    <source>
        <strain evidence="2 5">LEV6574</strain>
        <strain evidence="3 4">MB42</strain>
    </source>
</reference>
<dbReference type="Pfam" id="PF12717">
    <property type="entry name" value="Cnd1"/>
    <property type="match status" value="1"/>
</dbReference>
<dbReference type="STRING" id="286115.A0A507DPF3"/>
<dbReference type="EMBL" id="QEAM01000056">
    <property type="protein sequence ID" value="TPX48245.1"/>
    <property type="molecule type" value="Genomic_DNA"/>
</dbReference>
<dbReference type="Proteomes" id="UP000320475">
    <property type="component" value="Unassembled WGS sequence"/>
</dbReference>
<sequence>MKHQLHDSLDARLINKTPKVLGNGCTDISDCIQHALATFDLSLFDAISGDHEDAHPKDPHAHVHVHVHLQHRALAILSRIVRIKPLDNALSIAEALIMKLVDADPHTRTLALALCLALTTTPDKVHLPFDQISIQHLALSFLDDDHGGVRVASLKALYHLHLMDMYLQPEYYRKISKLTRDDDEPDVRMQAMTMLWAIAHKYPDYDLDASRNGIALWTIENDAFMRFCEMAMDSEEHIRAKAMNYIGTFRHVREAFILQTLSKQSITSFKRPAPQVQVMVRVGKDVDYIDNNERLIEISACGAFIHGLEDQYPIVRNAAIDAMCELSCQASNSARFAEGVVTFLIDMFNDEDETVRQNAVSSLFKLSHEKKVILNLKELESLKLILQDAQPSVRQSALDMLGNVVVDTVQTFTKLHMLMVNHIGQRALDRDFVYRCLKKLGQSHPIFVRALLNTMFALDDRYIAQEKFMDEPSHVGNVILTYNAMSVAQSLSLDLPSYILRHYPYYRDSFPDCVPDFDLEAIVRPASLKQTWDTSGSQIQSYLQQCEDMLSGILELIRKPTGLSLESARSMLRSLQDRVDDTSTLGVKAISGSTCFFSHILSGYEAIVVAKLACTLLTPADTLRRSSYRIMSATYKLHALFLGVPVQAPSSLWTLRVYAHALWVYASISDSKESGYSTSQGEVTELIERAQEQLQTCEGDDTSGEFVESLLTLSSFTVVKSLREAIVNAAIPSIKLADLVRNAYALVKSPIAGEYIQRQYEMSFIVSLYNVTDTGTIRIDVIISNGRQSYRPPSSTFSIVSSFEQTCHVKVPIAIPGNGVGPYPAKKGPERLTPLLTLSMGV</sequence>
<dbReference type="GO" id="GO:0016180">
    <property type="term" value="P:snRNA processing"/>
    <property type="evidence" value="ECO:0007669"/>
    <property type="project" value="TreeGrafter"/>
</dbReference>
<dbReference type="InterPro" id="IPR032682">
    <property type="entry name" value="Cnd1_C"/>
</dbReference>
<dbReference type="PANTHER" id="PTHR20938">
    <property type="entry name" value="INTEGRATOR COMPLEX SUBUNIT 4"/>
    <property type="match status" value="1"/>
</dbReference>
<evidence type="ECO:0000313" key="5">
    <source>
        <dbReference type="Proteomes" id="UP000320475"/>
    </source>
</evidence>
<dbReference type="SUPFAM" id="SSF48371">
    <property type="entry name" value="ARM repeat"/>
    <property type="match status" value="1"/>
</dbReference>
<keyword evidence="4" id="KW-1185">Reference proteome</keyword>
<dbReference type="InterPro" id="IPR016024">
    <property type="entry name" value="ARM-type_fold"/>
</dbReference>
<proteinExistence type="predicted"/>
<name>A0A507DPF3_9FUNG</name>
<dbReference type="PANTHER" id="PTHR20938:SF0">
    <property type="entry name" value="INTEGRATOR COMPLEX SUBUNIT 4"/>
    <property type="match status" value="1"/>
</dbReference>
<gene>
    <name evidence="2" type="ORF">SeLEV6574_g02137</name>
    <name evidence="3" type="ORF">SeMB42_g00699</name>
</gene>
<feature type="domain" description="Condensin complex subunit 1 C-terminal" evidence="1">
    <location>
        <begin position="314"/>
        <end position="408"/>
    </location>
</feature>
<dbReference type="Proteomes" id="UP000317494">
    <property type="component" value="Unassembled WGS sequence"/>
</dbReference>